<organism evidence="4 5">
    <name type="scientific">Streptomyces harbinensis</name>
    <dbReference type="NCBI Taxonomy" id="1176198"/>
    <lineage>
        <taxon>Bacteria</taxon>
        <taxon>Bacillati</taxon>
        <taxon>Actinomycetota</taxon>
        <taxon>Actinomycetes</taxon>
        <taxon>Kitasatosporales</taxon>
        <taxon>Streptomycetaceae</taxon>
        <taxon>Streptomyces</taxon>
    </lineage>
</organism>
<dbReference type="InterPro" id="IPR058407">
    <property type="entry name" value="DUF8094"/>
</dbReference>
<evidence type="ECO:0000313" key="4">
    <source>
        <dbReference type="EMBL" id="SFS66791.1"/>
    </source>
</evidence>
<dbReference type="EMBL" id="FPAB01000003">
    <property type="protein sequence ID" value="SFS66791.1"/>
    <property type="molecule type" value="Genomic_DNA"/>
</dbReference>
<dbReference type="Pfam" id="PF26366">
    <property type="entry name" value="DUF8094"/>
    <property type="match status" value="2"/>
</dbReference>
<sequence length="356" mass="37644">MRMRARVARTAAGVFMAVATAVSVSGCMTVHGGTAIMPAASEEEAADALAHFVEVSNESNATFDAELNRTIESGPLGEIDYAGLVARGTVDPEGNPDFEPLELSDTRFLIPQQAGWPKFFVADTATNRSGENRWLLVFTRDGIDEDWAAVYLSVLDPSLMPEFAQDEDGYAEDIPVPVVDAGDTEATEDADEAEEADEAGGADDAAAWDDSGLVVPPGQLSSAYNDFLASKAGPFTDGTYTTEAVERREESNSNPAYAMQYQDSVPTEPGFEPVALRATDGSALVFFSTRHHEKQTMAEGETPVVDPLVEVLMEGTAETSVTLVRVAMHAALVPAAGEGDIAVPSRVTGVTSAVGE</sequence>
<name>A0A1I6RPZ7_9ACTN</name>
<feature type="region of interest" description="Disordered" evidence="1">
    <location>
        <begin position="184"/>
        <end position="212"/>
    </location>
</feature>
<gene>
    <name evidence="4" type="ORF">SAMN05444716_103270</name>
</gene>
<keyword evidence="2" id="KW-0732">Signal</keyword>
<evidence type="ECO:0000256" key="1">
    <source>
        <dbReference type="SAM" id="MobiDB-lite"/>
    </source>
</evidence>
<protein>
    <recommendedName>
        <fullName evidence="3">DUF8094 domain-containing protein</fullName>
    </recommendedName>
</protein>
<feature type="chain" id="PRO_5039538253" description="DUF8094 domain-containing protein" evidence="2">
    <location>
        <begin position="22"/>
        <end position="356"/>
    </location>
</feature>
<dbReference type="AlphaFoldDB" id="A0A1I6RPZ7"/>
<dbReference type="PROSITE" id="PS51257">
    <property type="entry name" value="PROKAR_LIPOPROTEIN"/>
    <property type="match status" value="1"/>
</dbReference>
<feature type="compositionally biased region" description="Acidic residues" evidence="1">
    <location>
        <begin position="184"/>
        <end position="201"/>
    </location>
</feature>
<feature type="domain" description="DUF8094" evidence="3">
    <location>
        <begin position="38"/>
        <end position="186"/>
    </location>
</feature>
<reference evidence="5" key="1">
    <citation type="submission" date="2016-10" db="EMBL/GenBank/DDBJ databases">
        <authorList>
            <person name="Varghese N."/>
            <person name="Submissions S."/>
        </authorList>
    </citation>
    <scope>NUCLEOTIDE SEQUENCE [LARGE SCALE GENOMIC DNA]</scope>
    <source>
        <strain evidence="5">CGMCC 4.7047</strain>
    </source>
</reference>
<feature type="signal peptide" evidence="2">
    <location>
        <begin position="1"/>
        <end position="21"/>
    </location>
</feature>
<evidence type="ECO:0000259" key="3">
    <source>
        <dbReference type="Pfam" id="PF26366"/>
    </source>
</evidence>
<accession>A0A1I6RPZ7</accession>
<feature type="domain" description="DUF8094" evidence="3">
    <location>
        <begin position="197"/>
        <end position="353"/>
    </location>
</feature>
<keyword evidence="5" id="KW-1185">Reference proteome</keyword>
<dbReference type="RefSeq" id="WP_139275155.1">
    <property type="nucleotide sequence ID" value="NZ_FPAB01000003.1"/>
</dbReference>
<dbReference type="Proteomes" id="UP000198873">
    <property type="component" value="Unassembled WGS sequence"/>
</dbReference>
<proteinExistence type="predicted"/>
<evidence type="ECO:0000256" key="2">
    <source>
        <dbReference type="SAM" id="SignalP"/>
    </source>
</evidence>
<evidence type="ECO:0000313" key="5">
    <source>
        <dbReference type="Proteomes" id="UP000198873"/>
    </source>
</evidence>